<reference evidence="2" key="1">
    <citation type="journal article" date="2020" name="PLoS ONE">
        <title>Isolation and characterization of Streptomyces bacteriophages and Streptomyces strains encoding biosynthetic arsenals: Streptomyces strains and phages for antibiotic discovery.</title>
        <authorList>
            <person name="Montano E.T."/>
            <person name="Nideffer J.F."/>
            <person name="Brumage L."/>
            <person name="Erb M."/>
            <person name="Derman A.I."/>
            <person name="Davis J.P."/>
            <person name="Estrada E."/>
            <person name="Fu S."/>
            <person name="Le D."/>
            <person name="Vuppala A."/>
            <person name="Tran C."/>
            <person name="Luterstein E."/>
            <person name="Lakkaraju S."/>
            <person name="Panchagnula S."/>
            <person name="Ren C."/>
            <person name="Doan J."/>
            <person name="Tran S."/>
            <person name="Soriano J."/>
            <person name="Fujita Y."/>
            <person name="Gutala P."/>
            <person name="Fujii Q."/>
            <person name="Lee M."/>
            <person name="Bui A."/>
            <person name="Villarreal C."/>
            <person name="Shing S.R."/>
            <person name="Kim S."/>
            <person name="Freeman D."/>
            <person name="Racha V."/>
            <person name="Ho A."/>
            <person name="Kumar P."/>
            <person name="Falah K."/>
            <person name="Dawson T."/>
            <person name="Enustun E."/>
            <person name="Prichard A."/>
            <person name="Gomez A."/>
            <person name="Khanna K."/>
            <person name="Trigg S."/>
            <person name="Fernandez L."/>
            <person name="Pogliano K."/>
            <person name="Pogliano J."/>
        </authorList>
    </citation>
    <scope>NUCLEOTIDE SEQUENCE</scope>
    <source>
        <strain evidence="2">QF2</strain>
    </source>
</reference>
<dbReference type="EMBL" id="JACWUS010000001">
    <property type="protein sequence ID" value="MBD2827339.1"/>
    <property type="molecule type" value="Genomic_DNA"/>
</dbReference>
<sequence>MLHFYLKLSLWTLVWCGVGVALLFALISIGVISGDSSYKGAVVFVVALFGALMTASRLRGGTAPPGGTALYEL</sequence>
<organism evidence="2">
    <name type="scientific">Streptomyces globisporus</name>
    <dbReference type="NCBI Taxonomy" id="1908"/>
    <lineage>
        <taxon>Bacteria</taxon>
        <taxon>Bacillati</taxon>
        <taxon>Actinomycetota</taxon>
        <taxon>Actinomycetes</taxon>
        <taxon>Kitasatosporales</taxon>
        <taxon>Streptomycetaceae</taxon>
        <taxon>Streptomyces</taxon>
    </lineage>
</organism>
<accession>A0A927BGS8</accession>
<evidence type="ECO:0000256" key="1">
    <source>
        <dbReference type="SAM" id="Phobius"/>
    </source>
</evidence>
<keyword evidence="1" id="KW-0812">Transmembrane</keyword>
<keyword evidence="1" id="KW-0472">Membrane</keyword>
<protein>
    <submittedName>
        <fullName evidence="2">Uncharacterized protein</fullName>
    </submittedName>
</protein>
<name>A0A927BGS8_STRGL</name>
<keyword evidence="1" id="KW-1133">Transmembrane helix</keyword>
<gene>
    <name evidence="2" type="ORF">ID875_00665</name>
</gene>
<proteinExistence type="predicted"/>
<evidence type="ECO:0000313" key="2">
    <source>
        <dbReference type="EMBL" id="MBD2827339.1"/>
    </source>
</evidence>
<dbReference type="AlphaFoldDB" id="A0A927BGS8"/>
<comment type="caution">
    <text evidence="2">The sequence shown here is derived from an EMBL/GenBank/DDBJ whole genome shotgun (WGS) entry which is preliminary data.</text>
</comment>
<feature type="transmembrane region" description="Helical" evidence="1">
    <location>
        <begin position="12"/>
        <end position="32"/>
    </location>
</feature>
<feature type="transmembrane region" description="Helical" evidence="1">
    <location>
        <begin position="38"/>
        <end position="55"/>
    </location>
</feature>